<sequence>MLDDVGKAFKEIQKKLQKTIIRTVTASQHVTISENAKLITKQMETVAFDEIQADSSAYIEKFNATAKGQWVKTAQQSFKETAKGFEQ</sequence>
<reference evidence="2" key="2">
    <citation type="submission" date="2017-05" db="EMBL/GenBank/DDBJ databases">
        <authorList>
            <consortium name="The Broad Institute Genomics Platform"/>
            <consortium name="The Broad Institute Genomic Center for Infectious Diseases"/>
            <person name="Earl A."/>
            <person name="Manson A."/>
            <person name="Schwartman J."/>
            <person name="Gilmore M."/>
            <person name="Abouelleil A."/>
            <person name="Cao P."/>
            <person name="Chapman S."/>
            <person name="Cusick C."/>
            <person name="Shea T."/>
            <person name="Young S."/>
            <person name="Neafsey D."/>
            <person name="Nusbaum C."/>
            <person name="Birren B."/>
        </authorList>
    </citation>
    <scope>NUCLEOTIDE SEQUENCE</scope>
    <source>
        <strain evidence="2">9D6_DIV0238</strain>
    </source>
</reference>
<evidence type="ECO:0000313" key="3">
    <source>
        <dbReference type="Proteomes" id="UP000196151"/>
    </source>
</evidence>
<name>A0A200JBG4_9ENTE</name>
<evidence type="ECO:0000313" key="1">
    <source>
        <dbReference type="EMBL" id="OUZ34572.1"/>
    </source>
</evidence>
<accession>A0A200JBG4</accession>
<protein>
    <submittedName>
        <fullName evidence="1">Uncharacterized protein</fullName>
    </submittedName>
</protein>
<proteinExistence type="predicted"/>
<dbReference type="Proteomes" id="UP000196151">
    <property type="component" value="Chromosome"/>
</dbReference>
<keyword evidence="3" id="KW-1185">Reference proteome</keyword>
<dbReference type="EMBL" id="CP147246">
    <property type="protein sequence ID" value="WYJ95110.1"/>
    <property type="molecule type" value="Genomic_DNA"/>
</dbReference>
<evidence type="ECO:0000313" key="2">
    <source>
        <dbReference type="EMBL" id="WYJ95110.1"/>
    </source>
</evidence>
<reference evidence="1" key="1">
    <citation type="submission" date="2017-05" db="EMBL/GenBank/DDBJ databases">
        <title>The Genome Sequence of Enterococcus sp. 9D6_DIV0238.</title>
        <authorList>
            <consortium name="The Broad Institute Genomics Platform"/>
            <consortium name="The Broad Institute Genomic Center for Infectious Diseases"/>
            <person name="Earl A."/>
            <person name="Manson A."/>
            <person name="Schwartman J."/>
            <person name="Gilmore M."/>
            <person name="Abouelleil A."/>
            <person name="Cao P."/>
            <person name="Chapman S."/>
            <person name="Cusick C."/>
            <person name="Shea T."/>
            <person name="Young S."/>
            <person name="Neafsey D."/>
            <person name="Nusbaum C."/>
            <person name="Birren B."/>
        </authorList>
    </citation>
    <scope>NUCLEOTIDE SEQUENCE [LARGE SCALE GENOMIC DNA]</scope>
    <source>
        <strain evidence="1">9D6_DIV0238</strain>
    </source>
</reference>
<reference evidence="2" key="3">
    <citation type="submission" date="2024-03" db="EMBL/GenBank/DDBJ databases">
        <title>The Genome Sequence of Enterococcus sp. DIV0238c.</title>
        <authorList>
            <consortium name="The Broad Institute Genomics Platform"/>
            <consortium name="The Broad Institute Microbial Omics Core"/>
            <consortium name="The Broad Institute Genomic Center for Infectious Diseases"/>
            <person name="Earl A."/>
            <person name="Manson A."/>
            <person name="Gilmore M."/>
            <person name="Schwartman J."/>
            <person name="Shea T."/>
            <person name="Abouelleil A."/>
            <person name="Cao P."/>
            <person name="Chapman S."/>
            <person name="Cusick C."/>
            <person name="Young S."/>
            <person name="Neafsey D."/>
            <person name="Nusbaum C."/>
            <person name="Birren B."/>
        </authorList>
    </citation>
    <scope>NUCLEOTIDE SEQUENCE</scope>
    <source>
        <strain evidence="2">9D6_DIV0238</strain>
    </source>
</reference>
<gene>
    <name evidence="1" type="ORF">A5889_000047</name>
    <name evidence="2" type="ORF">A5889_002658</name>
</gene>
<dbReference type="EMBL" id="NIBQ01000001">
    <property type="protein sequence ID" value="OUZ34572.1"/>
    <property type="molecule type" value="Genomic_DNA"/>
</dbReference>
<organism evidence="1">
    <name type="scientific">Candidatus Enterococcus dunnyi</name>
    <dbReference type="NCBI Taxonomy" id="1834192"/>
    <lineage>
        <taxon>Bacteria</taxon>
        <taxon>Bacillati</taxon>
        <taxon>Bacillota</taxon>
        <taxon>Bacilli</taxon>
        <taxon>Lactobacillales</taxon>
        <taxon>Enterococcaceae</taxon>
        <taxon>Enterococcus</taxon>
    </lineage>
</organism>
<dbReference type="AlphaFoldDB" id="A0A200JBG4"/>
<dbReference type="RefSeq" id="WP_087639287.1">
    <property type="nucleotide sequence ID" value="NZ_CP147246.1"/>
</dbReference>